<keyword evidence="2" id="KW-0540">Nuclease</keyword>
<evidence type="ECO:0000256" key="5">
    <source>
        <dbReference type="ARBA" id="ARBA00023239"/>
    </source>
</evidence>
<comment type="similarity">
    <text evidence="1 6">Belongs to the RNase T2 family.</text>
</comment>
<feature type="signal peptide" evidence="7">
    <location>
        <begin position="1"/>
        <end position="19"/>
    </location>
</feature>
<dbReference type="Gene3D" id="3.90.730.10">
    <property type="entry name" value="Ribonuclease T2-like"/>
    <property type="match status" value="1"/>
</dbReference>
<evidence type="ECO:0000256" key="1">
    <source>
        <dbReference type="ARBA" id="ARBA00007469"/>
    </source>
</evidence>
<evidence type="ECO:0000256" key="6">
    <source>
        <dbReference type="RuleBase" id="RU004328"/>
    </source>
</evidence>
<keyword evidence="7" id="KW-0732">Signal</keyword>
<dbReference type="GO" id="GO:0006401">
    <property type="term" value="P:RNA catabolic process"/>
    <property type="evidence" value="ECO:0007669"/>
    <property type="project" value="TreeGrafter"/>
</dbReference>
<dbReference type="GO" id="GO:0033897">
    <property type="term" value="F:ribonuclease T2 activity"/>
    <property type="evidence" value="ECO:0007669"/>
    <property type="project" value="InterPro"/>
</dbReference>
<keyword evidence="5" id="KW-0456">Lyase</keyword>
<protein>
    <submittedName>
        <fullName evidence="8">Uncharacterized protein</fullName>
    </submittedName>
</protein>
<reference evidence="9" key="1">
    <citation type="journal article" date="2017" name="Front. Plant Sci.">
        <title>Climate Clever Clovers: New Paradigm to Reduce the Environmental Footprint of Ruminants by Breeding Low Methanogenic Forages Utilizing Haplotype Variation.</title>
        <authorList>
            <person name="Kaur P."/>
            <person name="Appels R."/>
            <person name="Bayer P.E."/>
            <person name="Keeble-Gagnere G."/>
            <person name="Wang J."/>
            <person name="Hirakawa H."/>
            <person name="Shirasawa K."/>
            <person name="Vercoe P."/>
            <person name="Stefanova K."/>
            <person name="Durmic Z."/>
            <person name="Nichols P."/>
            <person name="Revell C."/>
            <person name="Isobe S.N."/>
            <person name="Edwards D."/>
            <person name="Erskine W."/>
        </authorList>
    </citation>
    <scope>NUCLEOTIDE SEQUENCE [LARGE SCALE GENOMIC DNA]</scope>
    <source>
        <strain evidence="9">cv. Daliak</strain>
    </source>
</reference>
<evidence type="ECO:0000256" key="3">
    <source>
        <dbReference type="ARBA" id="ARBA00022759"/>
    </source>
</evidence>
<dbReference type="GO" id="GO:0005576">
    <property type="term" value="C:extracellular region"/>
    <property type="evidence" value="ECO:0007669"/>
    <property type="project" value="TreeGrafter"/>
</dbReference>
<organism evidence="8 9">
    <name type="scientific">Trifolium subterraneum</name>
    <name type="common">Subterranean clover</name>
    <dbReference type="NCBI Taxonomy" id="3900"/>
    <lineage>
        <taxon>Eukaryota</taxon>
        <taxon>Viridiplantae</taxon>
        <taxon>Streptophyta</taxon>
        <taxon>Embryophyta</taxon>
        <taxon>Tracheophyta</taxon>
        <taxon>Spermatophyta</taxon>
        <taxon>Magnoliopsida</taxon>
        <taxon>eudicotyledons</taxon>
        <taxon>Gunneridae</taxon>
        <taxon>Pentapetalae</taxon>
        <taxon>rosids</taxon>
        <taxon>fabids</taxon>
        <taxon>Fabales</taxon>
        <taxon>Fabaceae</taxon>
        <taxon>Papilionoideae</taxon>
        <taxon>50 kb inversion clade</taxon>
        <taxon>NPAAA clade</taxon>
        <taxon>Hologalegina</taxon>
        <taxon>IRL clade</taxon>
        <taxon>Trifolieae</taxon>
        <taxon>Trifolium</taxon>
    </lineage>
</organism>
<keyword evidence="9" id="KW-1185">Reference proteome</keyword>
<dbReference type="AlphaFoldDB" id="A0A2Z6MZC9"/>
<dbReference type="Proteomes" id="UP000242715">
    <property type="component" value="Unassembled WGS sequence"/>
</dbReference>
<gene>
    <name evidence="8" type="ORF">TSUD_269730</name>
</gene>
<dbReference type="PANTHER" id="PTHR11240:SF75">
    <property type="entry name" value="RIBONUCLEASE 3"/>
    <property type="match status" value="1"/>
</dbReference>
<dbReference type="InterPro" id="IPR018188">
    <property type="entry name" value="RNase_T2_His_AS_1"/>
</dbReference>
<dbReference type="InterPro" id="IPR036430">
    <property type="entry name" value="RNase_T2-like_sf"/>
</dbReference>
<dbReference type="OrthoDB" id="967166at2759"/>
<dbReference type="InterPro" id="IPR001568">
    <property type="entry name" value="RNase_T2-like"/>
</dbReference>
<keyword evidence="4" id="KW-0378">Hydrolase</keyword>
<evidence type="ECO:0000256" key="7">
    <source>
        <dbReference type="SAM" id="SignalP"/>
    </source>
</evidence>
<dbReference type="GO" id="GO:0016787">
    <property type="term" value="F:hydrolase activity"/>
    <property type="evidence" value="ECO:0007669"/>
    <property type="project" value="UniProtKB-KW"/>
</dbReference>
<dbReference type="PANTHER" id="PTHR11240">
    <property type="entry name" value="RIBONUCLEASE T2"/>
    <property type="match status" value="1"/>
</dbReference>
<dbReference type="EMBL" id="DF973696">
    <property type="protein sequence ID" value="GAU37958.1"/>
    <property type="molecule type" value="Genomic_DNA"/>
</dbReference>
<evidence type="ECO:0000256" key="4">
    <source>
        <dbReference type="ARBA" id="ARBA00022801"/>
    </source>
</evidence>
<evidence type="ECO:0000256" key="2">
    <source>
        <dbReference type="ARBA" id="ARBA00022722"/>
    </source>
</evidence>
<dbReference type="PROSITE" id="PS00530">
    <property type="entry name" value="RNASE_T2_1"/>
    <property type="match status" value="1"/>
</dbReference>
<dbReference type="Pfam" id="PF00445">
    <property type="entry name" value="Ribonuclease_T2"/>
    <property type="match status" value="1"/>
</dbReference>
<dbReference type="SUPFAM" id="SSF55895">
    <property type="entry name" value="Ribonuclease Rh-like"/>
    <property type="match status" value="1"/>
</dbReference>
<name>A0A2Z6MZC9_TRISU</name>
<evidence type="ECO:0000313" key="8">
    <source>
        <dbReference type="EMBL" id="GAU37958.1"/>
    </source>
</evidence>
<sequence length="240" mass="27727">MNNVYHIFVFFLLLHSASASFDFYMLAQTWPATFCKDQNPPCGIKPPPSFTLHGLWPQNTTGPQPSKCLSSYPLKFDKEVEIALQSNWRSLKGKGQNKGFWTHEWVDQGTCSMLPPSDYFNLAIALKQMNSIAIILRVNGNAPDAKKTRTPKEIVNAIKMHTENKEPQLVCDASNKFLLEFLVHKNSKRPVQLELTRIITMIRSQGIELKRIDYFAERLRKDKKEYQRNLSFKNFPFTIE</sequence>
<feature type="chain" id="PRO_5016382056" evidence="7">
    <location>
        <begin position="20"/>
        <end position="240"/>
    </location>
</feature>
<dbReference type="GO" id="GO:0003723">
    <property type="term" value="F:RNA binding"/>
    <property type="evidence" value="ECO:0007669"/>
    <property type="project" value="InterPro"/>
</dbReference>
<accession>A0A2Z6MZC9</accession>
<keyword evidence="3" id="KW-0255">Endonuclease</keyword>
<evidence type="ECO:0000313" key="9">
    <source>
        <dbReference type="Proteomes" id="UP000242715"/>
    </source>
</evidence>
<proteinExistence type="inferred from homology"/>